<protein>
    <submittedName>
        <fullName evidence="2">Helix-turn-helix domain-containing protein</fullName>
    </submittedName>
</protein>
<feature type="domain" description="Helix-turn-helix" evidence="1">
    <location>
        <begin position="15"/>
        <end position="59"/>
    </location>
</feature>
<dbReference type="Proteomes" id="UP001108089">
    <property type="component" value="Unassembled WGS sequence"/>
</dbReference>
<dbReference type="RefSeq" id="WP_235723798.1">
    <property type="nucleotide sequence ID" value="NZ_JAKGCU010000009.1"/>
</dbReference>
<organism evidence="2 3">
    <name type="scientific">Gordonia tangerina</name>
    <dbReference type="NCBI Taxonomy" id="2911060"/>
    <lineage>
        <taxon>Bacteria</taxon>
        <taxon>Bacillati</taxon>
        <taxon>Actinomycetota</taxon>
        <taxon>Actinomycetes</taxon>
        <taxon>Mycobacteriales</taxon>
        <taxon>Gordoniaceae</taxon>
        <taxon>Gordonia</taxon>
    </lineage>
</organism>
<gene>
    <name evidence="2" type="ORF">L1892_11855</name>
</gene>
<accession>A0ABS9DKF1</accession>
<dbReference type="InterPro" id="IPR010093">
    <property type="entry name" value="SinI_DNA-bd"/>
</dbReference>
<evidence type="ECO:0000313" key="2">
    <source>
        <dbReference type="EMBL" id="MCF3939069.1"/>
    </source>
</evidence>
<reference evidence="2" key="1">
    <citation type="submission" date="2022-01" db="EMBL/GenBank/DDBJ databases">
        <title>Gordonia xiamenensis sp. nov., isolated from surface seawater in Xiamen.</title>
        <authorList>
            <person name="He Y.F."/>
        </authorList>
    </citation>
    <scope>NUCLEOTIDE SEQUENCE</scope>
    <source>
        <strain evidence="2">GW1C4-4</strain>
    </source>
</reference>
<proteinExistence type="predicted"/>
<comment type="caution">
    <text evidence="2">The sequence shown here is derived from an EMBL/GenBank/DDBJ whole genome shotgun (WGS) entry which is preliminary data.</text>
</comment>
<dbReference type="InterPro" id="IPR009061">
    <property type="entry name" value="DNA-bd_dom_put_sf"/>
</dbReference>
<dbReference type="EMBL" id="JAKGCU010000009">
    <property type="protein sequence ID" value="MCF3939069.1"/>
    <property type="molecule type" value="Genomic_DNA"/>
</dbReference>
<dbReference type="InterPro" id="IPR041657">
    <property type="entry name" value="HTH_17"/>
</dbReference>
<keyword evidence="3" id="KW-1185">Reference proteome</keyword>
<dbReference type="SUPFAM" id="SSF46955">
    <property type="entry name" value="Putative DNA-binding domain"/>
    <property type="match status" value="1"/>
</dbReference>
<evidence type="ECO:0000313" key="3">
    <source>
        <dbReference type="Proteomes" id="UP001108089"/>
    </source>
</evidence>
<evidence type="ECO:0000259" key="1">
    <source>
        <dbReference type="Pfam" id="PF12728"/>
    </source>
</evidence>
<name>A0ABS9DKF1_9ACTN</name>
<dbReference type="Pfam" id="PF12728">
    <property type="entry name" value="HTH_17"/>
    <property type="match status" value="1"/>
</dbReference>
<sequence>MPKSPTVSRRLESLTNAAEYADVSTRTIRRYIAAGRLTAYRVGPRLIKVDLNDLDAMLRPVGGDAA</sequence>
<dbReference type="NCBIfam" id="TIGR01764">
    <property type="entry name" value="excise"/>
    <property type="match status" value="1"/>
</dbReference>